<dbReference type="STRING" id="251221.gene:10760948"/>
<dbReference type="PROSITE" id="PS51379">
    <property type="entry name" value="4FE4S_FER_2"/>
    <property type="match status" value="1"/>
</dbReference>
<comment type="cofactor">
    <cofactor evidence="1">
        <name>FAD</name>
        <dbReference type="ChEBI" id="CHEBI:57692"/>
    </cofactor>
</comment>
<dbReference type="GO" id="GO:0050660">
    <property type="term" value="F:flavin adenine dinucleotide binding"/>
    <property type="evidence" value="ECO:0000318"/>
    <property type="project" value="GO_Central"/>
</dbReference>
<evidence type="ECO:0000256" key="3">
    <source>
        <dbReference type="ARBA" id="ARBA00022723"/>
    </source>
</evidence>
<protein>
    <submittedName>
        <fullName evidence="10">Glr3436 protein</fullName>
    </submittedName>
</protein>
<dbReference type="PATRIC" id="fig|251221.4.peg.3468"/>
<dbReference type="Gene3D" id="3.30.70.2740">
    <property type="match status" value="1"/>
</dbReference>
<evidence type="ECO:0000256" key="6">
    <source>
        <dbReference type="ARBA" id="ARBA00023004"/>
    </source>
</evidence>
<proteinExistence type="predicted"/>
<dbReference type="KEGG" id="gvi:glr3436"/>
<dbReference type="Pfam" id="PF02754">
    <property type="entry name" value="CCG"/>
    <property type="match status" value="1"/>
</dbReference>
<dbReference type="SUPFAM" id="SSF56176">
    <property type="entry name" value="FAD-binding/transporter-associated domain-like"/>
    <property type="match status" value="1"/>
</dbReference>
<dbReference type="eggNOG" id="COG0247">
    <property type="taxonomic scope" value="Bacteria"/>
</dbReference>
<dbReference type="InterPro" id="IPR036318">
    <property type="entry name" value="FAD-bd_PCMH-like_sf"/>
</dbReference>
<dbReference type="GO" id="GO:1903457">
    <property type="term" value="P:lactate catabolic process"/>
    <property type="evidence" value="ECO:0000318"/>
    <property type="project" value="GO_Central"/>
</dbReference>
<dbReference type="PANTHER" id="PTHR11748">
    <property type="entry name" value="D-LACTATE DEHYDROGENASE"/>
    <property type="match status" value="1"/>
</dbReference>
<feature type="domain" description="FAD-binding PCMH-type" evidence="9">
    <location>
        <begin position="33"/>
        <end position="272"/>
    </location>
</feature>
<keyword evidence="4" id="KW-0274">FAD</keyword>
<dbReference type="RefSeq" id="WP_011143425.1">
    <property type="nucleotide sequence ID" value="NC_005125.1"/>
</dbReference>
<dbReference type="GO" id="GO:0051536">
    <property type="term" value="F:iron-sulfur cluster binding"/>
    <property type="evidence" value="ECO:0007669"/>
    <property type="project" value="UniProtKB-KW"/>
</dbReference>
<dbReference type="GO" id="GO:0071949">
    <property type="term" value="F:FAD binding"/>
    <property type="evidence" value="ECO:0007669"/>
    <property type="project" value="InterPro"/>
</dbReference>
<dbReference type="EMBL" id="BA000045">
    <property type="protein sequence ID" value="BAC91377.1"/>
    <property type="molecule type" value="Genomic_DNA"/>
</dbReference>
<dbReference type="InterPro" id="IPR017900">
    <property type="entry name" value="4Fe4S_Fe_S_CS"/>
</dbReference>
<dbReference type="Pfam" id="PF13183">
    <property type="entry name" value="Fer4_8"/>
    <property type="match status" value="1"/>
</dbReference>
<dbReference type="InterPro" id="IPR016167">
    <property type="entry name" value="FAD-bd_PCMH_sub1"/>
</dbReference>
<evidence type="ECO:0000313" key="10">
    <source>
        <dbReference type="EMBL" id="BAC91377.1"/>
    </source>
</evidence>
<dbReference type="EnsemblBacteria" id="BAC91377">
    <property type="protein sequence ID" value="BAC91377"/>
    <property type="gene ID" value="BAC91377"/>
</dbReference>
<keyword evidence="7" id="KW-0411">Iron-sulfur</keyword>
<dbReference type="GO" id="GO:0008720">
    <property type="term" value="F:D-lactate dehydrogenase (NAD+) activity"/>
    <property type="evidence" value="ECO:0000318"/>
    <property type="project" value="GO_Central"/>
</dbReference>
<dbReference type="SUPFAM" id="SSF55103">
    <property type="entry name" value="FAD-linked oxidases, C-terminal domain"/>
    <property type="match status" value="1"/>
</dbReference>
<keyword evidence="5" id="KW-0560">Oxidoreductase</keyword>
<evidence type="ECO:0000256" key="5">
    <source>
        <dbReference type="ARBA" id="ARBA00023002"/>
    </source>
</evidence>
<keyword evidence="11" id="KW-1185">Reference proteome</keyword>
<dbReference type="eggNOG" id="COG0277">
    <property type="taxonomic scope" value="Bacteria"/>
</dbReference>
<dbReference type="InterPro" id="IPR004017">
    <property type="entry name" value="Cys_rich_dom"/>
</dbReference>
<keyword evidence="2" id="KW-0285">Flavoprotein</keyword>
<organism evidence="10 11">
    <name type="scientific">Gloeobacter violaceus (strain ATCC 29082 / PCC 7421)</name>
    <dbReference type="NCBI Taxonomy" id="251221"/>
    <lineage>
        <taxon>Bacteria</taxon>
        <taxon>Bacillati</taxon>
        <taxon>Cyanobacteriota</taxon>
        <taxon>Cyanophyceae</taxon>
        <taxon>Gloeobacterales</taxon>
        <taxon>Gloeobacteraceae</taxon>
        <taxon>Gloeobacter</taxon>
    </lineage>
</organism>
<keyword evidence="6" id="KW-0408">Iron</keyword>
<dbReference type="PROSITE" id="PS51387">
    <property type="entry name" value="FAD_PCMH"/>
    <property type="match status" value="1"/>
</dbReference>
<dbReference type="GO" id="GO:0004458">
    <property type="term" value="F:D-lactate dehydrogenase (cytochrome) activity"/>
    <property type="evidence" value="ECO:0000318"/>
    <property type="project" value="GO_Central"/>
</dbReference>
<dbReference type="PhylomeDB" id="Q7NFT8"/>
<dbReference type="InParanoid" id="Q7NFT8"/>
<dbReference type="GO" id="GO:0046872">
    <property type="term" value="F:metal ion binding"/>
    <property type="evidence" value="ECO:0007669"/>
    <property type="project" value="UniProtKB-KW"/>
</dbReference>
<dbReference type="Proteomes" id="UP000000557">
    <property type="component" value="Chromosome"/>
</dbReference>
<dbReference type="InterPro" id="IPR016169">
    <property type="entry name" value="FAD-bd_PCMH_sub2"/>
</dbReference>
<accession>Q7NFT8</accession>
<dbReference type="InterPro" id="IPR016164">
    <property type="entry name" value="FAD-linked_Oxase-like_C"/>
</dbReference>
<dbReference type="PROSITE" id="PS00198">
    <property type="entry name" value="4FE4S_FER_1"/>
    <property type="match status" value="1"/>
</dbReference>
<gene>
    <name evidence="10" type="ordered locus">glr3436</name>
</gene>
<name>Q7NFT8_GLOVI</name>
<evidence type="ECO:0000259" key="9">
    <source>
        <dbReference type="PROSITE" id="PS51387"/>
    </source>
</evidence>
<feature type="domain" description="4Fe-4S ferredoxin-type" evidence="8">
    <location>
        <begin position="612"/>
        <end position="644"/>
    </location>
</feature>
<evidence type="ECO:0000259" key="8">
    <source>
        <dbReference type="PROSITE" id="PS51379"/>
    </source>
</evidence>
<evidence type="ECO:0000256" key="7">
    <source>
        <dbReference type="ARBA" id="ARBA00023014"/>
    </source>
</evidence>
<evidence type="ECO:0000256" key="2">
    <source>
        <dbReference type="ARBA" id="ARBA00022630"/>
    </source>
</evidence>
<dbReference type="InterPro" id="IPR017896">
    <property type="entry name" value="4Fe4S_Fe-S-bd"/>
</dbReference>
<dbReference type="SUPFAM" id="SSF46548">
    <property type="entry name" value="alpha-helical ferredoxin"/>
    <property type="match status" value="1"/>
</dbReference>
<evidence type="ECO:0000256" key="4">
    <source>
        <dbReference type="ARBA" id="ARBA00022827"/>
    </source>
</evidence>
<dbReference type="Gene3D" id="3.30.43.10">
    <property type="entry name" value="Uridine Diphospho-n-acetylenolpyruvylglucosamine Reductase, domain 2"/>
    <property type="match status" value="1"/>
</dbReference>
<dbReference type="InterPro" id="IPR006094">
    <property type="entry name" value="Oxid_FAD_bind_N"/>
</dbReference>
<dbReference type="Pfam" id="PF01565">
    <property type="entry name" value="FAD_binding_4"/>
    <property type="match status" value="1"/>
</dbReference>
<evidence type="ECO:0000256" key="1">
    <source>
        <dbReference type="ARBA" id="ARBA00001974"/>
    </source>
</evidence>
<dbReference type="InterPro" id="IPR004113">
    <property type="entry name" value="FAD-bd_oxidored_4_C"/>
</dbReference>
<reference evidence="10 11" key="2">
    <citation type="journal article" date="2003" name="DNA Res.">
        <title>Complete genome structure of Gloeobacter violaceus PCC 7421, a cyanobacterium that lacks thylakoids (supplement).</title>
        <authorList>
            <person name="Nakamura Y."/>
            <person name="Kaneko T."/>
            <person name="Sato S."/>
            <person name="Mimuro M."/>
            <person name="Miyashita H."/>
            <person name="Tsuchiya T."/>
            <person name="Sasamoto S."/>
            <person name="Watanabe A."/>
            <person name="Kawashima K."/>
            <person name="Kishida Y."/>
            <person name="Kiyokawa C."/>
            <person name="Kohara M."/>
            <person name="Matsumoto M."/>
            <person name="Matsuno A."/>
            <person name="Nakazaki N."/>
            <person name="Shimpo S."/>
            <person name="Takeuchi C."/>
            <person name="Yamada M."/>
            <person name="Tabata S."/>
        </authorList>
    </citation>
    <scope>NUCLEOTIDE SEQUENCE [LARGE SCALE GENOMIC DNA]</scope>
    <source>
        <strain evidence="11">ATCC 29082 / PCC 7421</strain>
    </source>
</reference>
<dbReference type="HOGENOM" id="CLU_010756_0_0_3"/>
<dbReference type="OrthoDB" id="9767256at2"/>
<evidence type="ECO:0000313" key="11">
    <source>
        <dbReference type="Proteomes" id="UP000000557"/>
    </source>
</evidence>
<sequence>MKTFVQDLARQIEGEVRFSELDRALYSTDASFYRIPPIGVVIPRSQADVVATVQATRAAKLPVLARGGGTSVSGQAVGQAVVLDFSKYMHRVIEVNPEEGTAWVEPGVVQDVFKQHLRPYGLQFGPETATASRATLGGMAANNSAGARSILYGKTVDHILECRAVLADGSVCHFGPLNETELAAKAQGSSLEAQLYRQIPRLIAQHREDILNGFPRLLRRVSGYNLDALLADYPDPSPLPDPDRRFNLAKLLVGSEGTLAVLSALKVRLIPLPKATAVGVVHFGELNAAIDAVAIILELAPAAVELVDDQILAPAMRSRAFQDRVGFIEGDPRAVLLVEFHGENEHEVAERLEALRDRLVRAHLGYATVSVRDQTAQADVWNLRKAGLGMLMSTRAERKPLAFVEDPAVPVERLGEFVREFQRIVAAHGTHAGYYGHASVGCLHIRPALNLKDPGDIERLNAMLHEVSDLTRALGGSMSGEHGDGLARSWLNEKMFGPRLYGAFQTVKRTFDFENRMNPGKVVDGPPPDAHLRYGPGYRTQELATTFDFSREFGFARAAEMCNGNGNCRKQDVGTMCPSYQATLDEKHSTRGRANALRSVLAGQAGSESFTGRGLYEVMDLCLSCKACQTECPSSVNMAKLKAEFLSHYHREHGTPWRDRVVGHIALVNRLGAATAPLSNWLIKSPLGVLGKRLLGFAPERTLPAFAPQTFSRWFSTRSSKPLGTGRRGPVVLFHDTYMEYNTPEIGRAAVKLLEQLGYEVILPTRRCCGRPMISKGLLAEAQATARYNVEQLLPYARAGIPILGCEPSCILTLRDEYLDLVSGGDAKDVAAHSLTIDEFLFDLHRRGELNLEFAKSALPALLHGHCHQKAMVGTRPTLELLKLAFDAHEIPSGCCGMAGAFGYEQEHYDLSLAIGSQRLFPAIEQSTPETVLVADGVSCRQQIAHATGRQAKHLVEALSVTLPPYTKGGQGGSTALDTGS</sequence>
<dbReference type="Pfam" id="PF02913">
    <property type="entry name" value="FAD-oxidase_C"/>
    <property type="match status" value="1"/>
</dbReference>
<dbReference type="PANTHER" id="PTHR11748:SF119">
    <property type="entry name" value="D-2-HYDROXYGLUTARATE DEHYDROGENASE"/>
    <property type="match status" value="1"/>
</dbReference>
<dbReference type="AlphaFoldDB" id="Q7NFT8"/>
<keyword evidence="3" id="KW-0479">Metal-binding</keyword>
<dbReference type="Gene3D" id="3.30.465.10">
    <property type="match status" value="1"/>
</dbReference>
<reference evidence="10 11" key="1">
    <citation type="journal article" date="2003" name="DNA Res.">
        <title>Complete genome structure of Gloeobacter violaceus PCC 7421, a cyanobacterium that lacks thylakoids.</title>
        <authorList>
            <person name="Nakamura Y."/>
            <person name="Kaneko T."/>
            <person name="Sato S."/>
            <person name="Mimuro M."/>
            <person name="Miyashita H."/>
            <person name="Tsuchiya T."/>
            <person name="Sasamoto S."/>
            <person name="Watanabe A."/>
            <person name="Kawashima K."/>
            <person name="Kishida Y."/>
            <person name="Kiyokawa C."/>
            <person name="Kohara M."/>
            <person name="Matsumoto M."/>
            <person name="Matsuno A."/>
            <person name="Nakazaki N."/>
            <person name="Shimpo S."/>
            <person name="Takeuchi C."/>
            <person name="Yamada M."/>
            <person name="Tabata S."/>
        </authorList>
    </citation>
    <scope>NUCLEOTIDE SEQUENCE [LARGE SCALE GENOMIC DNA]</scope>
    <source>
        <strain evidence="11">ATCC 29082 / PCC 7421</strain>
    </source>
</reference>
<dbReference type="InterPro" id="IPR016166">
    <property type="entry name" value="FAD-bd_PCMH"/>
</dbReference>
<dbReference type="Gene3D" id="3.30.70.2190">
    <property type="match status" value="1"/>
</dbReference>